<dbReference type="AlphaFoldDB" id="E7R024"/>
<dbReference type="RefSeq" id="WP_007983636.1">
    <property type="nucleotide sequence ID" value="NZ_AEMG01000030.1"/>
</dbReference>
<evidence type="ECO:0000313" key="2">
    <source>
        <dbReference type="EMBL" id="EFW89918.1"/>
    </source>
</evidence>
<evidence type="ECO:0000313" key="3">
    <source>
        <dbReference type="EMBL" id="SHK58155.1"/>
    </source>
</evidence>
<evidence type="ECO:0000313" key="5">
    <source>
        <dbReference type="Proteomes" id="UP000184203"/>
    </source>
</evidence>
<dbReference type="Proteomes" id="UP000003751">
    <property type="component" value="Unassembled WGS sequence"/>
</dbReference>
<keyword evidence="5" id="KW-1185">Reference proteome</keyword>
<reference evidence="2 4" key="1">
    <citation type="journal article" date="2014" name="ISME J.">
        <title>Trehalose/2-sulfotrehalose biosynthesis and glycine-betaine uptake are widely spread mechanisms for osmoadaptation in the Halobacteriales.</title>
        <authorList>
            <person name="Youssef N.H."/>
            <person name="Savage-Ashlock K.N."/>
            <person name="McCully A.L."/>
            <person name="Luedtke B."/>
            <person name="Shaw E.I."/>
            <person name="Hoff W.D."/>
            <person name="Elshahed M.S."/>
        </authorList>
    </citation>
    <scope>NUCLEOTIDE SEQUENCE [LARGE SCALE GENOMIC DNA]</scope>
    <source>
        <strain evidence="2 4">DX253</strain>
    </source>
</reference>
<gene>
    <name evidence="3" type="ORF">SAMN05444342_1747</name>
    <name evidence="2" type="ORF">ZOD2009_22092</name>
</gene>
<dbReference type="InterPro" id="IPR058361">
    <property type="entry name" value="DUF8048"/>
</dbReference>
<dbReference type="eggNOG" id="arCOG06309">
    <property type="taxonomic scope" value="Archaea"/>
</dbReference>
<reference evidence="5" key="3">
    <citation type="submission" date="2016-11" db="EMBL/GenBank/DDBJ databases">
        <authorList>
            <person name="Varghese N."/>
            <person name="Submissions S."/>
        </authorList>
    </citation>
    <scope>NUCLEOTIDE SEQUENCE [LARGE SCALE GENOMIC DNA]</scope>
    <source>
        <strain evidence="5">DX253</strain>
    </source>
</reference>
<organism evidence="2 4">
    <name type="scientific">Haladaptatus paucihalophilus DX253</name>
    <dbReference type="NCBI Taxonomy" id="797209"/>
    <lineage>
        <taxon>Archaea</taxon>
        <taxon>Methanobacteriati</taxon>
        <taxon>Methanobacteriota</taxon>
        <taxon>Stenosarchaea group</taxon>
        <taxon>Halobacteria</taxon>
        <taxon>Halobacteriales</taxon>
        <taxon>Haladaptataceae</taxon>
        <taxon>Haladaptatus</taxon>
    </lineage>
</organism>
<proteinExistence type="predicted"/>
<name>E7R024_HALPU</name>
<dbReference type="OrthoDB" id="235313at2157"/>
<dbReference type="EMBL" id="AEMG01000030">
    <property type="protein sequence ID" value="EFW89918.1"/>
    <property type="molecule type" value="Genomic_DNA"/>
</dbReference>
<dbReference type="EMBL" id="FRAN01000002">
    <property type="protein sequence ID" value="SHK58155.1"/>
    <property type="molecule type" value="Genomic_DNA"/>
</dbReference>
<evidence type="ECO:0000259" key="1">
    <source>
        <dbReference type="Pfam" id="PF26222"/>
    </source>
</evidence>
<protein>
    <recommendedName>
        <fullName evidence="1">DUF8048 domain-containing protein</fullName>
    </recommendedName>
</protein>
<evidence type="ECO:0000313" key="4">
    <source>
        <dbReference type="Proteomes" id="UP000003751"/>
    </source>
</evidence>
<accession>E7R024</accession>
<dbReference type="STRING" id="797209.GCA_000376445_01477"/>
<reference evidence="3" key="2">
    <citation type="submission" date="2016-11" db="EMBL/GenBank/DDBJ databases">
        <authorList>
            <person name="Jaros S."/>
            <person name="Januszkiewicz K."/>
            <person name="Wedrychowicz H."/>
        </authorList>
    </citation>
    <scope>NUCLEOTIDE SEQUENCE [LARGE SCALE GENOMIC DNA]</scope>
    <source>
        <strain evidence="3">DX253</strain>
    </source>
</reference>
<dbReference type="Proteomes" id="UP000184203">
    <property type="component" value="Unassembled WGS sequence"/>
</dbReference>
<dbReference type="PATRIC" id="fig|797209.4.peg.4339"/>
<dbReference type="Pfam" id="PF26222">
    <property type="entry name" value="DUF8048"/>
    <property type="match status" value="1"/>
</dbReference>
<feature type="domain" description="DUF8048" evidence="1">
    <location>
        <begin position="6"/>
        <end position="120"/>
    </location>
</feature>
<sequence>MTPDAHPIDGQIVVLAGAKASVPLERLSELLPVVQADLGPRIDDYRREYERIHETPERSVFLVETGHWKTVGDRLGFERRERDAVRRAHEEQFRRIGRDEGRTEEFENALEIRDAVLVGTAD</sequence>